<dbReference type="PANTHER" id="PTHR11472">
    <property type="entry name" value="DNA REPAIR DEAD HELICASE RAD3/XP-D SUBFAMILY MEMBER"/>
    <property type="match status" value="1"/>
</dbReference>
<accession>A0ABQ7JG81</accession>
<feature type="non-terminal residue" evidence="1">
    <location>
        <position position="1"/>
    </location>
</feature>
<reference evidence="1 2" key="1">
    <citation type="journal article" date="2020" name="bioRxiv">
        <title>Metabolic contributions of an alphaproteobacterial endosymbiont in the apicomplexan Cardiosporidium cionae.</title>
        <authorList>
            <person name="Hunter E.S."/>
            <person name="Paight C.J."/>
            <person name="Lane C.E."/>
        </authorList>
    </citation>
    <scope>NUCLEOTIDE SEQUENCE [LARGE SCALE GENOMIC DNA]</scope>
    <source>
        <strain evidence="1">ESH_2018</strain>
    </source>
</reference>
<protein>
    <submittedName>
        <fullName evidence="1">Uncharacterized protein</fullName>
    </submittedName>
</protein>
<dbReference type="Proteomes" id="UP000823046">
    <property type="component" value="Unassembled WGS sequence"/>
</dbReference>
<proteinExistence type="predicted"/>
<dbReference type="InterPro" id="IPR045028">
    <property type="entry name" value="DinG/Rad3-like"/>
</dbReference>
<dbReference type="PANTHER" id="PTHR11472:SF34">
    <property type="entry name" value="REGULATOR OF TELOMERE ELONGATION HELICASE 1"/>
    <property type="match status" value="1"/>
</dbReference>
<evidence type="ECO:0000313" key="2">
    <source>
        <dbReference type="Proteomes" id="UP000823046"/>
    </source>
</evidence>
<name>A0ABQ7JG81_9APIC</name>
<keyword evidence="2" id="KW-1185">Reference proteome</keyword>
<organism evidence="1 2">
    <name type="scientific">Cardiosporidium cionae</name>
    <dbReference type="NCBI Taxonomy" id="476202"/>
    <lineage>
        <taxon>Eukaryota</taxon>
        <taxon>Sar</taxon>
        <taxon>Alveolata</taxon>
        <taxon>Apicomplexa</taxon>
        <taxon>Aconoidasida</taxon>
        <taxon>Nephromycida</taxon>
        <taxon>Cardiosporidium</taxon>
    </lineage>
</organism>
<dbReference type="EMBL" id="JADAQX010000009">
    <property type="protein sequence ID" value="KAF8822986.1"/>
    <property type="molecule type" value="Genomic_DNA"/>
</dbReference>
<gene>
    <name evidence="1" type="ORF">IE077_001564</name>
</gene>
<sequence length="172" mass="19250">SERVGLKRDNAEALDNLLRITIEFLQNSSDATSVERQTPHSKHISALEKLKHIFIVLFSETINVSQEYFQVYLRETIDQPNSSQISSSSHTFSSTSTTASTAKGWQKKTSSLFQQEEEKETFLKPRCLSFWCFCAAASTWDIVRKGIHSLIVTSGTLSPLDSLASQLAGNLF</sequence>
<comment type="caution">
    <text evidence="1">The sequence shown here is derived from an EMBL/GenBank/DDBJ whole genome shotgun (WGS) entry which is preliminary data.</text>
</comment>
<evidence type="ECO:0000313" key="1">
    <source>
        <dbReference type="EMBL" id="KAF8822986.1"/>
    </source>
</evidence>
<feature type="non-terminal residue" evidence="1">
    <location>
        <position position="172"/>
    </location>
</feature>